<dbReference type="AlphaFoldDB" id="A0A2J7QP37"/>
<dbReference type="CDD" id="cd20557">
    <property type="entry name" value="CYCLIN_ScPCL1-like"/>
    <property type="match status" value="1"/>
</dbReference>
<dbReference type="SUPFAM" id="SSF47954">
    <property type="entry name" value="Cyclin-like"/>
    <property type="match status" value="1"/>
</dbReference>
<comment type="similarity">
    <text evidence="1">Belongs to the CNPPD1 family.</text>
</comment>
<dbReference type="OrthoDB" id="244495at2759"/>
<dbReference type="GO" id="GO:0016538">
    <property type="term" value="F:cyclin-dependent protein serine/threonine kinase regulator activity"/>
    <property type="evidence" value="ECO:0007669"/>
    <property type="project" value="TreeGrafter"/>
</dbReference>
<dbReference type="STRING" id="105785.A0A2J7QP37"/>
<evidence type="ECO:0000256" key="2">
    <source>
        <dbReference type="ARBA" id="ARBA00040808"/>
    </source>
</evidence>
<evidence type="ECO:0000313" key="4">
    <source>
        <dbReference type="Proteomes" id="UP000235965"/>
    </source>
</evidence>
<name>A0A2J7QP37_9NEOP</name>
<comment type="caution">
    <text evidence="3">The sequence shown here is derived from an EMBL/GenBank/DDBJ whole genome shotgun (WGS) entry which is preliminary data.</text>
</comment>
<proteinExistence type="inferred from homology"/>
<dbReference type="PANTHER" id="PTHR15615">
    <property type="match status" value="1"/>
</dbReference>
<dbReference type="InterPro" id="IPR013922">
    <property type="entry name" value="Cyclin_PHO80-like"/>
</dbReference>
<accession>A0A2J7QP37</accession>
<gene>
    <name evidence="3" type="ORF">B7P43_G13428</name>
</gene>
<dbReference type="InParanoid" id="A0A2J7QP37"/>
<dbReference type="InterPro" id="IPR036915">
    <property type="entry name" value="Cyclin-like_sf"/>
</dbReference>
<dbReference type="GO" id="GO:0019901">
    <property type="term" value="F:protein kinase binding"/>
    <property type="evidence" value="ECO:0007669"/>
    <property type="project" value="InterPro"/>
</dbReference>
<organism evidence="3 4">
    <name type="scientific">Cryptotermes secundus</name>
    <dbReference type="NCBI Taxonomy" id="105785"/>
    <lineage>
        <taxon>Eukaryota</taxon>
        <taxon>Metazoa</taxon>
        <taxon>Ecdysozoa</taxon>
        <taxon>Arthropoda</taxon>
        <taxon>Hexapoda</taxon>
        <taxon>Insecta</taxon>
        <taxon>Pterygota</taxon>
        <taxon>Neoptera</taxon>
        <taxon>Polyneoptera</taxon>
        <taxon>Dictyoptera</taxon>
        <taxon>Blattodea</taxon>
        <taxon>Blattoidea</taxon>
        <taxon>Termitoidae</taxon>
        <taxon>Kalotermitidae</taxon>
        <taxon>Cryptotermitinae</taxon>
        <taxon>Cryptotermes</taxon>
    </lineage>
</organism>
<dbReference type="Pfam" id="PF08613">
    <property type="entry name" value="Cyclin"/>
    <property type="match status" value="1"/>
</dbReference>
<evidence type="ECO:0000313" key="3">
    <source>
        <dbReference type="EMBL" id="PNF30354.1"/>
    </source>
</evidence>
<keyword evidence="4" id="KW-1185">Reference proteome</keyword>
<sequence length="448" mass="50173">MSSLAVSSKRRRDATKSKFKVMGNHNEFLSRIKKTLYYGKLPITERFSLPVSELAAELFSEVKIGHSLERLDLEEASAMSRSACVSPCSLVLALLYLERLKTCNPEYLQRVAPSELFVISMMVASKFLHDDGEPDEVFNDEWAASAGLTLEDINQFERDFLQAIKWEVFVSNQAFWTRLYRMEKDIALKEGKRRGWFSYTDLENLLDTVDLAALAQAVLTVSVVCLTSYTASVLTMIGSAFIVSQIPGTPISTSVSSSTSNLPSSVLQETSGVQPQPRVLPPGDVLATSFILASLGSCPSVNESEASGFLCNDDSGTACFHDQYLVNKSDDILWSHGSVWWTELVSGWMKYMNWQLWESEVRESLPVNVHLLNTKARSQVHTIGHKTYKLDDSANGSGANSREVTENVEALENSQEWITEIHNWLDQTVLERSSQTKFFHLEMAVSNY</sequence>
<dbReference type="PANTHER" id="PTHR15615:SF108">
    <property type="entry name" value="PROTEIN CNPPD1"/>
    <property type="match status" value="1"/>
</dbReference>
<evidence type="ECO:0000256" key="1">
    <source>
        <dbReference type="ARBA" id="ARBA00038508"/>
    </source>
</evidence>
<reference evidence="3 4" key="1">
    <citation type="submission" date="2017-12" db="EMBL/GenBank/DDBJ databases">
        <title>Hemimetabolous genomes reveal molecular basis of termite eusociality.</title>
        <authorList>
            <person name="Harrison M.C."/>
            <person name="Jongepier E."/>
            <person name="Robertson H.M."/>
            <person name="Arning N."/>
            <person name="Bitard-Feildel T."/>
            <person name="Chao H."/>
            <person name="Childers C.P."/>
            <person name="Dinh H."/>
            <person name="Doddapaneni H."/>
            <person name="Dugan S."/>
            <person name="Gowin J."/>
            <person name="Greiner C."/>
            <person name="Han Y."/>
            <person name="Hu H."/>
            <person name="Hughes D.S.T."/>
            <person name="Huylmans A.-K."/>
            <person name="Kemena C."/>
            <person name="Kremer L.P.M."/>
            <person name="Lee S.L."/>
            <person name="Lopez-Ezquerra A."/>
            <person name="Mallet L."/>
            <person name="Monroy-Kuhn J.M."/>
            <person name="Moser A."/>
            <person name="Murali S.C."/>
            <person name="Muzny D.M."/>
            <person name="Otani S."/>
            <person name="Piulachs M.-D."/>
            <person name="Poelchau M."/>
            <person name="Qu J."/>
            <person name="Schaub F."/>
            <person name="Wada-Katsumata A."/>
            <person name="Worley K.C."/>
            <person name="Xie Q."/>
            <person name="Ylla G."/>
            <person name="Poulsen M."/>
            <person name="Gibbs R.A."/>
            <person name="Schal C."/>
            <person name="Richards S."/>
            <person name="Belles X."/>
            <person name="Korb J."/>
            <person name="Bornberg-Bauer E."/>
        </authorList>
    </citation>
    <scope>NUCLEOTIDE SEQUENCE [LARGE SCALE GENOMIC DNA]</scope>
    <source>
        <tissue evidence="3">Whole body</tissue>
    </source>
</reference>
<dbReference type="Proteomes" id="UP000235965">
    <property type="component" value="Unassembled WGS sequence"/>
</dbReference>
<dbReference type="GO" id="GO:0005634">
    <property type="term" value="C:nucleus"/>
    <property type="evidence" value="ECO:0007669"/>
    <property type="project" value="TreeGrafter"/>
</dbReference>
<protein>
    <recommendedName>
        <fullName evidence="2">Protein CNPPD1</fullName>
    </recommendedName>
</protein>
<dbReference type="GO" id="GO:0000307">
    <property type="term" value="C:cyclin-dependent protein kinase holoenzyme complex"/>
    <property type="evidence" value="ECO:0007669"/>
    <property type="project" value="TreeGrafter"/>
</dbReference>
<dbReference type="EMBL" id="NEVH01012097">
    <property type="protein sequence ID" value="PNF30354.1"/>
    <property type="molecule type" value="Genomic_DNA"/>
</dbReference>
<dbReference type="FunCoup" id="A0A2J7QP37">
    <property type="interactions" value="848"/>
</dbReference>
<dbReference type="Gene3D" id="1.10.472.10">
    <property type="entry name" value="Cyclin-like"/>
    <property type="match status" value="1"/>
</dbReference>